<gene>
    <name evidence="7" type="ORF">GCM10011369_27730</name>
</gene>
<dbReference type="Gene3D" id="1.10.357.140">
    <property type="entry name" value="UbiA prenyltransferase"/>
    <property type="match status" value="1"/>
</dbReference>
<feature type="transmembrane region" description="Helical" evidence="6">
    <location>
        <begin position="381"/>
        <end position="400"/>
    </location>
</feature>
<dbReference type="RefSeq" id="WP_087506681.1">
    <property type="nucleotide sequence ID" value="NZ_BMDX01000016.1"/>
</dbReference>
<feature type="transmembrane region" description="Helical" evidence="6">
    <location>
        <begin position="334"/>
        <end position="352"/>
    </location>
</feature>
<comment type="subcellular location">
    <subcellularLocation>
        <location evidence="1">Membrane</location>
        <topology evidence="1">Multi-pass membrane protein</topology>
    </subcellularLocation>
</comment>
<dbReference type="AlphaFoldDB" id="A0A8J2U7M9"/>
<evidence type="ECO:0000256" key="2">
    <source>
        <dbReference type="ARBA" id="ARBA00022475"/>
    </source>
</evidence>
<keyword evidence="5 6" id="KW-0472">Membrane</keyword>
<evidence type="ECO:0000313" key="7">
    <source>
        <dbReference type="EMBL" id="GGA84167.1"/>
    </source>
</evidence>
<organism evidence="7 8">
    <name type="scientific">Neiella marina</name>
    <dbReference type="NCBI Taxonomy" id="508461"/>
    <lineage>
        <taxon>Bacteria</taxon>
        <taxon>Pseudomonadati</taxon>
        <taxon>Pseudomonadota</taxon>
        <taxon>Gammaproteobacteria</taxon>
        <taxon>Alteromonadales</taxon>
        <taxon>Echinimonadaceae</taxon>
        <taxon>Neiella</taxon>
    </lineage>
</organism>
<feature type="transmembrane region" description="Helical" evidence="6">
    <location>
        <begin position="214"/>
        <end position="234"/>
    </location>
</feature>
<dbReference type="GO" id="GO:0016765">
    <property type="term" value="F:transferase activity, transferring alkyl or aryl (other than methyl) groups"/>
    <property type="evidence" value="ECO:0007669"/>
    <property type="project" value="InterPro"/>
</dbReference>
<dbReference type="GO" id="GO:0009247">
    <property type="term" value="P:glycolipid biosynthetic process"/>
    <property type="evidence" value="ECO:0007669"/>
    <property type="project" value="TreeGrafter"/>
</dbReference>
<reference evidence="8" key="1">
    <citation type="journal article" date="2019" name="Int. J. Syst. Evol. Microbiol.">
        <title>The Global Catalogue of Microorganisms (GCM) 10K type strain sequencing project: providing services to taxonomists for standard genome sequencing and annotation.</title>
        <authorList>
            <consortium name="The Broad Institute Genomics Platform"/>
            <consortium name="The Broad Institute Genome Sequencing Center for Infectious Disease"/>
            <person name="Wu L."/>
            <person name="Ma J."/>
        </authorList>
    </citation>
    <scope>NUCLEOTIDE SEQUENCE [LARGE SCALE GENOMIC DNA]</scope>
    <source>
        <strain evidence="8">CGMCC 1.10130</strain>
    </source>
</reference>
<dbReference type="SUPFAM" id="SSF56784">
    <property type="entry name" value="HAD-like"/>
    <property type="match status" value="1"/>
</dbReference>
<dbReference type="PANTHER" id="PTHR11048">
    <property type="entry name" value="PRENYLTRANSFERASES"/>
    <property type="match status" value="1"/>
</dbReference>
<comment type="caution">
    <text evidence="7">The sequence shown here is derived from an EMBL/GenBank/DDBJ whole genome shotgun (WGS) entry which is preliminary data.</text>
</comment>
<feature type="transmembrane region" description="Helical" evidence="6">
    <location>
        <begin position="24"/>
        <end position="43"/>
    </location>
</feature>
<sequence length="470" mass="52852">MDKVPLYVDLDGTFIKSDMLLESFWEALKVNPLVLFLAFLWLLKGKSHLKHQLSQYSQPDVGLIPLNPEFHAFLQAESGSRELVLATASNESIAELFVQRYPLFSRHLSSSANRNLKGKNKLAAIKQEQPNFAYAGNSSEDFDLFAEAQESYLVNPTSSARKLASGTTFDGRFDEQRASLLVWLKQLRVHQWLKNMLIFVPLFVSWHLTTIDALWATVGAFLSFSLLASSTYIFNDLVDLPADRQHQRKRNRPLASCAISITQGIMVAAVLLVVSLVLSWLVSPGFTGVLLLYLIMTLAYSFKLKRFFGIDVIMLASLYSIRIFAGAVAIGAVVSFWLLSFSMFVFLSLALVKRCAELKALELENKDAVSGRDYNYSDYPVFLGFGTSSATLSILMFSFYANNNVLTNQYQEPELLWLAIPMLGYWLLRMWVKTHRGEMHDDPIVFSIKDRGSVISVMATCVVVLAAQII</sequence>
<keyword evidence="8" id="KW-1185">Reference proteome</keyword>
<evidence type="ECO:0000256" key="4">
    <source>
        <dbReference type="ARBA" id="ARBA00022989"/>
    </source>
</evidence>
<evidence type="ECO:0000256" key="3">
    <source>
        <dbReference type="ARBA" id="ARBA00022692"/>
    </source>
</evidence>
<proteinExistence type="predicted"/>
<name>A0A8J2U7M9_9GAMM</name>
<evidence type="ECO:0000256" key="5">
    <source>
        <dbReference type="ARBA" id="ARBA00023136"/>
    </source>
</evidence>
<keyword evidence="2" id="KW-1003">Cell membrane</keyword>
<keyword evidence="3 6" id="KW-0812">Transmembrane</keyword>
<dbReference type="CDD" id="cd13963">
    <property type="entry name" value="PT_UbiA_2"/>
    <property type="match status" value="1"/>
</dbReference>
<dbReference type="InterPro" id="IPR036412">
    <property type="entry name" value="HAD-like_sf"/>
</dbReference>
<dbReference type="Proteomes" id="UP000619743">
    <property type="component" value="Unassembled WGS sequence"/>
</dbReference>
<dbReference type="InterPro" id="IPR023214">
    <property type="entry name" value="HAD_sf"/>
</dbReference>
<dbReference type="InterPro" id="IPR039653">
    <property type="entry name" value="Prenyltransferase"/>
</dbReference>
<accession>A0A8J2U7M9</accession>
<feature type="transmembrane region" description="Helical" evidence="6">
    <location>
        <begin position="192"/>
        <end position="208"/>
    </location>
</feature>
<dbReference type="EMBL" id="BMDX01000016">
    <property type="protein sequence ID" value="GGA84167.1"/>
    <property type="molecule type" value="Genomic_DNA"/>
</dbReference>
<dbReference type="Gene3D" id="3.40.50.1000">
    <property type="entry name" value="HAD superfamily/HAD-like"/>
    <property type="match status" value="1"/>
</dbReference>
<keyword evidence="4 6" id="KW-1133">Transmembrane helix</keyword>
<feature type="transmembrane region" description="Helical" evidence="6">
    <location>
        <begin position="280"/>
        <end position="300"/>
    </location>
</feature>
<dbReference type="InterPro" id="IPR044878">
    <property type="entry name" value="UbiA_sf"/>
</dbReference>
<dbReference type="PANTHER" id="PTHR11048:SF5">
    <property type="entry name" value="DECAPRENYL-PHOSPHATE PHOSPHORIBOSYLTRANSFERASE"/>
    <property type="match status" value="1"/>
</dbReference>
<dbReference type="InterPro" id="IPR000537">
    <property type="entry name" value="UbiA_prenyltransferase"/>
</dbReference>
<dbReference type="Pfam" id="PF01040">
    <property type="entry name" value="UbiA"/>
    <property type="match status" value="1"/>
</dbReference>
<evidence type="ECO:0000256" key="1">
    <source>
        <dbReference type="ARBA" id="ARBA00004141"/>
    </source>
</evidence>
<feature type="transmembrane region" description="Helical" evidence="6">
    <location>
        <begin position="254"/>
        <end position="274"/>
    </location>
</feature>
<feature type="transmembrane region" description="Helical" evidence="6">
    <location>
        <begin position="452"/>
        <end position="469"/>
    </location>
</feature>
<feature type="transmembrane region" description="Helical" evidence="6">
    <location>
        <begin position="415"/>
        <end position="432"/>
    </location>
</feature>
<protein>
    <submittedName>
        <fullName evidence="7">Membrane protein</fullName>
    </submittedName>
</protein>
<evidence type="ECO:0000313" key="8">
    <source>
        <dbReference type="Proteomes" id="UP000619743"/>
    </source>
</evidence>
<dbReference type="OrthoDB" id="9803632at2"/>
<dbReference type="NCBIfam" id="NF006088">
    <property type="entry name" value="PRK08238.1"/>
    <property type="match status" value="1"/>
</dbReference>
<evidence type="ECO:0000256" key="6">
    <source>
        <dbReference type="SAM" id="Phobius"/>
    </source>
</evidence>
<dbReference type="GO" id="GO:0005886">
    <property type="term" value="C:plasma membrane"/>
    <property type="evidence" value="ECO:0007669"/>
    <property type="project" value="TreeGrafter"/>
</dbReference>